<keyword evidence="7" id="KW-1185">Reference proteome</keyword>
<protein>
    <submittedName>
        <fullName evidence="8">DNA_MISMATCH_REPAIR_2 domain-containing protein</fullName>
    </submittedName>
</protein>
<dbReference type="GO" id="GO:0006298">
    <property type="term" value="P:mismatch repair"/>
    <property type="evidence" value="ECO:0007669"/>
    <property type="project" value="InterPro"/>
</dbReference>
<dbReference type="PROSITE" id="PS00486">
    <property type="entry name" value="DNA_MISMATCH_REPAIR_2"/>
    <property type="match status" value="1"/>
</dbReference>
<feature type="compositionally biased region" description="Basic and acidic residues" evidence="5">
    <location>
        <begin position="871"/>
        <end position="881"/>
    </location>
</feature>
<evidence type="ECO:0000256" key="3">
    <source>
        <dbReference type="ARBA" id="ARBA00022840"/>
    </source>
</evidence>
<dbReference type="InterPro" id="IPR007696">
    <property type="entry name" value="DNA_mismatch_repair_MutS_core"/>
</dbReference>
<feature type="compositionally biased region" description="Acidic residues" evidence="5">
    <location>
        <begin position="144"/>
        <end position="160"/>
    </location>
</feature>
<evidence type="ECO:0000256" key="1">
    <source>
        <dbReference type="ARBA" id="ARBA00006271"/>
    </source>
</evidence>
<dbReference type="OrthoDB" id="29596at2759"/>
<reference evidence="8" key="1">
    <citation type="submission" date="2020-12" db="UniProtKB">
        <authorList>
            <consortium name="WormBaseParasite"/>
        </authorList>
    </citation>
    <scope>IDENTIFICATION</scope>
    <source>
        <strain evidence="8">MHco3</strain>
    </source>
</reference>
<feature type="region of interest" description="Disordered" evidence="5">
    <location>
        <begin position="992"/>
        <end position="1025"/>
    </location>
</feature>
<dbReference type="GO" id="GO:0051026">
    <property type="term" value="P:chiasma assembly"/>
    <property type="evidence" value="ECO:0007669"/>
    <property type="project" value="TreeGrafter"/>
</dbReference>
<dbReference type="GO" id="GO:0005524">
    <property type="term" value="F:ATP binding"/>
    <property type="evidence" value="ECO:0007669"/>
    <property type="project" value="UniProtKB-KW"/>
</dbReference>
<keyword evidence="3" id="KW-0067">ATP-binding</keyword>
<dbReference type="SMART" id="SM00533">
    <property type="entry name" value="MUTSd"/>
    <property type="match status" value="1"/>
</dbReference>
<comment type="similarity">
    <text evidence="1">Belongs to the DNA mismatch repair MutS family.</text>
</comment>
<dbReference type="PANTHER" id="PTHR11361:SF20">
    <property type="entry name" value="MUTS PROTEIN HOMOLOG 5"/>
    <property type="match status" value="1"/>
</dbReference>
<dbReference type="InterPro" id="IPR027417">
    <property type="entry name" value="P-loop_NTPase"/>
</dbReference>
<evidence type="ECO:0000259" key="6">
    <source>
        <dbReference type="PROSITE" id="PS00486"/>
    </source>
</evidence>
<dbReference type="GO" id="GO:0140664">
    <property type="term" value="F:ATP-dependent DNA damage sensor activity"/>
    <property type="evidence" value="ECO:0007669"/>
    <property type="project" value="InterPro"/>
</dbReference>
<dbReference type="InterPro" id="IPR000432">
    <property type="entry name" value="DNA_mismatch_repair_MutS_C"/>
</dbReference>
<dbReference type="InterPro" id="IPR036187">
    <property type="entry name" value="DNA_mismatch_repair_MutS_sf"/>
</dbReference>
<dbReference type="Proteomes" id="UP000025227">
    <property type="component" value="Unplaced"/>
</dbReference>
<dbReference type="Pfam" id="PF05192">
    <property type="entry name" value="MutS_III"/>
    <property type="match status" value="1"/>
</dbReference>
<dbReference type="OMA" id="HYFVQDC"/>
<evidence type="ECO:0000256" key="5">
    <source>
        <dbReference type="SAM" id="MobiDB-lite"/>
    </source>
</evidence>
<evidence type="ECO:0000313" key="8">
    <source>
        <dbReference type="WBParaSite" id="HCON_00063860-00001"/>
    </source>
</evidence>
<proteinExistence type="inferred from homology"/>
<name>A0A7I4Y7V4_HAECO</name>
<dbReference type="InterPro" id="IPR045076">
    <property type="entry name" value="MutS"/>
</dbReference>
<dbReference type="InterPro" id="IPR007861">
    <property type="entry name" value="DNA_mismatch_repair_MutS_clamp"/>
</dbReference>
<dbReference type="Gene3D" id="1.10.1420.10">
    <property type="match status" value="2"/>
</dbReference>
<dbReference type="PANTHER" id="PTHR11361">
    <property type="entry name" value="DNA MISMATCH REPAIR PROTEIN MUTS FAMILY MEMBER"/>
    <property type="match status" value="1"/>
</dbReference>
<accession>A0A7I4Y7V4</accession>
<dbReference type="Pfam" id="PF05190">
    <property type="entry name" value="MutS_IV"/>
    <property type="match status" value="1"/>
</dbReference>
<evidence type="ECO:0000256" key="4">
    <source>
        <dbReference type="ARBA" id="ARBA00023125"/>
    </source>
</evidence>
<evidence type="ECO:0000256" key="2">
    <source>
        <dbReference type="ARBA" id="ARBA00022741"/>
    </source>
</evidence>
<keyword evidence="2" id="KW-0547">Nucleotide-binding</keyword>
<organism evidence="7 8">
    <name type="scientific">Haemonchus contortus</name>
    <name type="common">Barber pole worm</name>
    <dbReference type="NCBI Taxonomy" id="6289"/>
    <lineage>
        <taxon>Eukaryota</taxon>
        <taxon>Metazoa</taxon>
        <taxon>Ecdysozoa</taxon>
        <taxon>Nematoda</taxon>
        <taxon>Chromadorea</taxon>
        <taxon>Rhabditida</taxon>
        <taxon>Rhabditina</taxon>
        <taxon>Rhabditomorpha</taxon>
        <taxon>Strongyloidea</taxon>
        <taxon>Trichostrongylidae</taxon>
        <taxon>Haemonchus</taxon>
    </lineage>
</organism>
<dbReference type="Pfam" id="PF00488">
    <property type="entry name" value="MutS_V"/>
    <property type="match status" value="1"/>
</dbReference>
<dbReference type="WBParaSite" id="HCON_00063860-00001">
    <property type="protein sequence ID" value="HCON_00063860-00001"/>
    <property type="gene ID" value="HCON_00063860"/>
</dbReference>
<dbReference type="GO" id="GO:0030983">
    <property type="term" value="F:mismatched DNA binding"/>
    <property type="evidence" value="ECO:0007669"/>
    <property type="project" value="InterPro"/>
</dbReference>
<dbReference type="GO" id="GO:0005634">
    <property type="term" value="C:nucleus"/>
    <property type="evidence" value="ECO:0007669"/>
    <property type="project" value="TreeGrafter"/>
</dbReference>
<dbReference type="Gene3D" id="3.40.50.300">
    <property type="entry name" value="P-loop containing nucleotide triphosphate hydrolases"/>
    <property type="match status" value="1"/>
</dbReference>
<dbReference type="AlphaFoldDB" id="A0A7I4Y7V4"/>
<keyword evidence="4" id="KW-0238">DNA-binding</keyword>
<dbReference type="SUPFAM" id="SSF52540">
    <property type="entry name" value="P-loop containing nucleoside triphosphate hydrolases"/>
    <property type="match status" value="1"/>
</dbReference>
<feature type="region of interest" description="Disordered" evidence="5">
    <location>
        <begin position="871"/>
        <end position="934"/>
    </location>
</feature>
<dbReference type="SMART" id="SM00534">
    <property type="entry name" value="MUTSac"/>
    <property type="match status" value="1"/>
</dbReference>
<feature type="region of interest" description="Disordered" evidence="5">
    <location>
        <begin position="118"/>
        <end position="166"/>
    </location>
</feature>
<sequence length="1043" mass="116934">MDEEQEIVPSSQLDDSAIILAISYSAGYLGAAVYDQGRTTIKLLRDVAEDHEFRLLTALIQQEEPTTILSNKAQDVRMVSFICVLCGEDPPPDDVYVEHSSDLGTTGVTHSAGSLAASGEISSHSDDLTAQSVTGESKDKEEEQPVEDGDEEDIEDDDFDPEPKPPTLIFLPNNAYNYESGFKRISELFAGECFSESENQLVTRFRIDISSRNMVRAMGALLRYLDSARIGVEFEPLNVRTPVTAIKSIVVAEMVEIDEATYRALDIFAENKKAERNYRHGVARHRCAVSLFSLCNRCKSGIGRNTLRKWFERPTTNQDILVSRQQAISYFLQDCNLDTTGKIYGLLGSMRSMRYILDRLRSGTAKVRHWESLYKMLSNAVSIGRYMETFSTKLSLVDDDRECFGDTLTETAAVLGAMIDFHESRLENRIVVNSGVDPELDRAKDLYRRLPAILTQVAQDESKRLQADTCSVAYVPMIGYLLAIPYDFDVKQFDDLQVIYSTDKTLNVKSERMRELDEELGDVKMKIIDKETTITIRMSSLLLSRSSLLLGVERVACLLDAAISLALTARQLGWNRPKFVEEPIIDATRVVHPLSKLITEHFVANPISSGGEYTRIKIFTGPNACGKSMYLKQVGLLVFLAHIGSFVPAEVAHIGIVNRIFSRLYTVDSVLDGMSTFANDLNQVSVALRRGNERSLVIIDEFGKGTMTEVGLPLLSSTLSYWAAKGKDSCPHVFVSSHFHALPNFITDEHEIVSYHTMEVRCRGAELDFQYRLVDGVVDLSYAAYTASKMGIPQDVGDRANQVYEHILKGHGIGDMVIDSEEERKNRWLAKQMLEIWPQVEEWDIDSDLHCLLDHLQGALFEADEMIESDSADHTENEHPDGATSEETSNLPASEQESEKLESENEDSDQEVRHTFEESTPTLPSALRSREKKSDRSNLSVSFAVDIIRNEHTVEAKGLNATTDSDLEQPESFQRLVIADTDSEVTVDRDRDHSQAVTCSTEIMKQKDVESGSLSQNDFLPSKRSLSDDFSKEVIVRKRSRSF</sequence>
<evidence type="ECO:0000313" key="7">
    <source>
        <dbReference type="Proteomes" id="UP000025227"/>
    </source>
</evidence>
<feature type="domain" description="DNA mismatch repair proteins mutS family" evidence="6">
    <location>
        <begin position="695"/>
        <end position="711"/>
    </location>
</feature>
<dbReference type="SUPFAM" id="SSF48334">
    <property type="entry name" value="DNA repair protein MutS, domain III"/>
    <property type="match status" value="1"/>
</dbReference>